<dbReference type="FunFam" id="3.30.160.60:FF:002343">
    <property type="entry name" value="Zinc finger protein 33A"/>
    <property type="match status" value="1"/>
</dbReference>
<evidence type="ECO:0000259" key="12">
    <source>
        <dbReference type="PROSITE" id="PS50157"/>
    </source>
</evidence>
<dbReference type="PROSITE" id="PS50805">
    <property type="entry name" value="KRAB"/>
    <property type="match status" value="1"/>
</dbReference>
<dbReference type="SMART" id="SM00355">
    <property type="entry name" value="ZnF_C2H2"/>
    <property type="match status" value="3"/>
</dbReference>
<evidence type="ECO:0000256" key="10">
    <source>
        <dbReference type="ARBA" id="ARBA00023242"/>
    </source>
</evidence>
<evidence type="ECO:0000256" key="7">
    <source>
        <dbReference type="ARBA" id="ARBA00022833"/>
    </source>
</evidence>
<dbReference type="SUPFAM" id="SSF109640">
    <property type="entry name" value="KRAB domain (Kruppel-associated box)"/>
    <property type="match status" value="1"/>
</dbReference>
<comment type="similarity">
    <text evidence="2">Belongs to the krueppel C2H2-type zinc-finger protein family.</text>
</comment>
<dbReference type="InterPro" id="IPR028082">
    <property type="entry name" value="Peripla_BP_I"/>
</dbReference>
<keyword evidence="6 11" id="KW-0863">Zinc-finger</keyword>
<dbReference type="Pfam" id="PF00096">
    <property type="entry name" value="zf-C2H2"/>
    <property type="match status" value="2"/>
</dbReference>
<dbReference type="PROSITE" id="PS50157">
    <property type="entry name" value="ZINC_FINGER_C2H2_2"/>
    <property type="match status" value="5"/>
</dbReference>
<keyword evidence="5" id="KW-0677">Repeat</keyword>
<evidence type="ECO:0000256" key="6">
    <source>
        <dbReference type="ARBA" id="ARBA00022771"/>
    </source>
</evidence>
<evidence type="ECO:0000313" key="14">
    <source>
        <dbReference type="EMBL" id="ERE88304.1"/>
    </source>
</evidence>
<sequence length="400" mass="46472">MIPNYNCRKESKSVVLITGPAWTSSALIGELLELYKIPQMHSFLRNIHLGHLDSNQVILDEKRKSVAEYDILNYCHFPTHFVHTLKIGMFSPFAPPGHQLTLHGDMIEWPLGFTETPQSLRSESCGLGFRKAHVEGKAICCFDCIPCSENEISNETNMEQCLRTSTQHILLINAVTYNDVHINFTQEEWALLDPSQKSLYKDVMLETYRNLTAIGYSCEDHNIEEHCQSSTRHRRYERRHSREKPSEYSQCVKTFVYYGHLQRYERIHTGEKLYEGNTLERNNMNAVKMGKAFGCQHSLLIHKKTHTGEKPYECKLCSKDFSCHRHLQMHRRTHTGEKSYECNLCGKAFAYHSVLQIHERMHTGEKPYECILCGKAFARHSHLQIHKRAHTGEKPYKCNQ</sequence>
<dbReference type="SUPFAM" id="SSF53822">
    <property type="entry name" value="Periplasmic binding protein-like I"/>
    <property type="match status" value="1"/>
</dbReference>
<evidence type="ECO:0000259" key="13">
    <source>
        <dbReference type="PROSITE" id="PS50805"/>
    </source>
</evidence>
<comment type="subcellular location">
    <subcellularLocation>
        <location evidence="1">Nucleus</location>
    </subcellularLocation>
</comment>
<proteinExistence type="inferred from homology"/>
<protein>
    <submittedName>
        <fullName evidence="14">Zinc finger protein</fullName>
    </submittedName>
</protein>
<dbReference type="GO" id="GO:0006355">
    <property type="term" value="P:regulation of DNA-templated transcription"/>
    <property type="evidence" value="ECO:0007669"/>
    <property type="project" value="InterPro"/>
</dbReference>
<feature type="domain" description="C2H2-type" evidence="12">
    <location>
        <begin position="340"/>
        <end position="367"/>
    </location>
</feature>
<evidence type="ECO:0000256" key="2">
    <source>
        <dbReference type="ARBA" id="ARBA00006991"/>
    </source>
</evidence>
<dbReference type="GO" id="GO:0005634">
    <property type="term" value="C:nucleus"/>
    <property type="evidence" value="ECO:0007669"/>
    <property type="project" value="UniProtKB-SubCell"/>
</dbReference>
<dbReference type="PROSITE" id="PS00028">
    <property type="entry name" value="ZINC_FINGER_C2H2_1"/>
    <property type="match status" value="3"/>
</dbReference>
<feature type="domain" description="KRAB" evidence="13">
    <location>
        <begin position="175"/>
        <end position="246"/>
    </location>
</feature>
<dbReference type="FunFam" id="3.30.160.60:FF:000773">
    <property type="entry name" value="Zinc finger protein 44"/>
    <property type="match status" value="1"/>
</dbReference>
<dbReference type="Gene3D" id="6.10.140.140">
    <property type="match status" value="1"/>
</dbReference>
<dbReference type="GO" id="GO:0004930">
    <property type="term" value="F:G protein-coupled receptor activity"/>
    <property type="evidence" value="ECO:0007669"/>
    <property type="project" value="InterPro"/>
</dbReference>
<evidence type="ECO:0000256" key="11">
    <source>
        <dbReference type="PROSITE-ProRule" id="PRU00042"/>
    </source>
</evidence>
<keyword evidence="7" id="KW-0862">Zinc</keyword>
<evidence type="ECO:0000256" key="4">
    <source>
        <dbReference type="ARBA" id="ARBA00022729"/>
    </source>
</evidence>
<dbReference type="GO" id="GO:0008270">
    <property type="term" value="F:zinc ion binding"/>
    <property type="evidence" value="ECO:0007669"/>
    <property type="project" value="UniProtKB-KW"/>
</dbReference>
<dbReference type="Gene3D" id="3.30.160.60">
    <property type="entry name" value="Classic Zinc Finger"/>
    <property type="match status" value="5"/>
</dbReference>
<dbReference type="PANTHER" id="PTHR23234">
    <property type="entry name" value="ZNF44 PROTEIN"/>
    <property type="match status" value="1"/>
</dbReference>
<dbReference type="Pfam" id="PF07562">
    <property type="entry name" value="NCD3G"/>
    <property type="match status" value="1"/>
</dbReference>
<feature type="domain" description="C2H2-type" evidence="12">
    <location>
        <begin position="246"/>
        <end position="273"/>
    </location>
</feature>
<keyword evidence="9" id="KW-0804">Transcription</keyword>
<accession>A0A061IM20</accession>
<name>A0A061IM20_CRIGR</name>
<dbReference type="CDD" id="cd07765">
    <property type="entry name" value="KRAB_A-box"/>
    <property type="match status" value="1"/>
</dbReference>
<keyword evidence="10" id="KW-0539">Nucleus</keyword>
<dbReference type="SMART" id="SM00349">
    <property type="entry name" value="KRAB"/>
    <property type="match status" value="1"/>
</dbReference>
<evidence type="ECO:0000256" key="1">
    <source>
        <dbReference type="ARBA" id="ARBA00004123"/>
    </source>
</evidence>
<dbReference type="InterPro" id="IPR004073">
    <property type="entry name" value="GPCR_3_vmron_rcpt_2"/>
</dbReference>
<dbReference type="FunFam" id="3.30.160.60:FF:001498">
    <property type="entry name" value="Zinc finger protein 404"/>
    <property type="match status" value="1"/>
</dbReference>
<dbReference type="Gene3D" id="3.40.50.2300">
    <property type="match status" value="1"/>
</dbReference>
<dbReference type="Proteomes" id="UP000030759">
    <property type="component" value="Unassembled WGS sequence"/>
</dbReference>
<dbReference type="InterPro" id="IPR036051">
    <property type="entry name" value="KRAB_dom_sf"/>
</dbReference>
<evidence type="ECO:0000256" key="9">
    <source>
        <dbReference type="ARBA" id="ARBA00023163"/>
    </source>
</evidence>
<dbReference type="InterPro" id="IPR013087">
    <property type="entry name" value="Znf_C2H2_type"/>
</dbReference>
<dbReference type="GO" id="GO:0016020">
    <property type="term" value="C:membrane"/>
    <property type="evidence" value="ECO:0007669"/>
    <property type="project" value="InterPro"/>
</dbReference>
<dbReference type="InterPro" id="IPR050758">
    <property type="entry name" value="Znf_C2H2-type"/>
</dbReference>
<evidence type="ECO:0000256" key="5">
    <source>
        <dbReference type="ARBA" id="ARBA00022737"/>
    </source>
</evidence>
<dbReference type="InterPro" id="IPR011500">
    <property type="entry name" value="GPCR_3_9-Cys_dom"/>
</dbReference>
<keyword evidence="3" id="KW-0479">Metal-binding</keyword>
<dbReference type="InterPro" id="IPR036236">
    <property type="entry name" value="Znf_C2H2_sf"/>
</dbReference>
<gene>
    <name evidence="14" type="ORF">H671_1g3162</name>
</gene>
<evidence type="ECO:0000256" key="3">
    <source>
        <dbReference type="ARBA" id="ARBA00022723"/>
    </source>
</evidence>
<keyword evidence="8" id="KW-0805">Transcription regulation</keyword>
<dbReference type="SUPFAM" id="SSF57667">
    <property type="entry name" value="beta-beta-alpha zinc fingers"/>
    <property type="match status" value="3"/>
</dbReference>
<evidence type="ECO:0000256" key="8">
    <source>
        <dbReference type="ARBA" id="ARBA00023015"/>
    </source>
</evidence>
<evidence type="ECO:0000313" key="15">
    <source>
        <dbReference type="Proteomes" id="UP000030759"/>
    </source>
</evidence>
<feature type="domain" description="C2H2-type" evidence="12">
    <location>
        <begin position="368"/>
        <end position="395"/>
    </location>
</feature>
<dbReference type="PANTHER" id="PTHR23234:SF10">
    <property type="entry name" value="RIKEN CDNA 6720489N17 GENE-RELATED"/>
    <property type="match status" value="1"/>
</dbReference>
<organism evidence="14 15">
    <name type="scientific">Cricetulus griseus</name>
    <name type="common">Chinese hamster</name>
    <name type="synonym">Cricetulus barabensis griseus</name>
    <dbReference type="NCBI Taxonomy" id="10029"/>
    <lineage>
        <taxon>Eukaryota</taxon>
        <taxon>Metazoa</taxon>
        <taxon>Chordata</taxon>
        <taxon>Craniata</taxon>
        <taxon>Vertebrata</taxon>
        <taxon>Euteleostomi</taxon>
        <taxon>Mammalia</taxon>
        <taxon>Eutheria</taxon>
        <taxon>Euarchontoglires</taxon>
        <taxon>Glires</taxon>
        <taxon>Rodentia</taxon>
        <taxon>Myomorpha</taxon>
        <taxon>Muroidea</taxon>
        <taxon>Cricetidae</taxon>
        <taxon>Cricetinae</taxon>
        <taxon>Cricetulus</taxon>
    </lineage>
</organism>
<feature type="domain" description="C2H2-type" evidence="12">
    <location>
        <begin position="312"/>
        <end position="339"/>
    </location>
</feature>
<dbReference type="EMBL" id="KE666087">
    <property type="protein sequence ID" value="ERE88304.1"/>
    <property type="molecule type" value="Genomic_DNA"/>
</dbReference>
<keyword evidence="4" id="KW-0732">Signal</keyword>
<dbReference type="PRINTS" id="PR01535">
    <property type="entry name" value="VOMERONASL2R"/>
</dbReference>
<dbReference type="AlphaFoldDB" id="A0A061IM20"/>
<feature type="domain" description="C2H2-type" evidence="12">
    <location>
        <begin position="290"/>
        <end position="311"/>
    </location>
</feature>
<dbReference type="InterPro" id="IPR001909">
    <property type="entry name" value="KRAB"/>
</dbReference>
<reference evidence="15" key="1">
    <citation type="journal article" date="2013" name="Nat. Biotechnol.">
        <title>Chinese hamster genome sequenced from sorted chromosomes.</title>
        <authorList>
            <person name="Brinkrolf K."/>
            <person name="Rupp O."/>
            <person name="Laux H."/>
            <person name="Kollin F."/>
            <person name="Ernst W."/>
            <person name="Linke B."/>
            <person name="Kofler R."/>
            <person name="Romand S."/>
            <person name="Hesse F."/>
            <person name="Budach W.E."/>
            <person name="Galosy S."/>
            <person name="Muller D."/>
            <person name="Noll T."/>
            <person name="Wienberg J."/>
            <person name="Jostock T."/>
            <person name="Leonard M."/>
            <person name="Grillari J."/>
            <person name="Tauch A."/>
            <person name="Goesmann A."/>
            <person name="Helk B."/>
            <person name="Mott J.E."/>
            <person name="Puhler A."/>
            <person name="Borth N."/>
        </authorList>
    </citation>
    <scope>NUCLEOTIDE SEQUENCE [LARGE SCALE GENOMIC DNA]</scope>
    <source>
        <strain evidence="15">17A/GY</strain>
    </source>
</reference>
<dbReference type="Pfam" id="PF01352">
    <property type="entry name" value="KRAB"/>
    <property type="match status" value="1"/>
</dbReference>